<sequence length="264" mass="30490">MAFITVQDWMVKNFNLKGNELLAYALIYGFSQDGESEFKGSISYISEWLNTSKSTTMRILKKLIEMGVIKKRTVTINGMIINNYTAVMPEEYEKSQNDTGGVKITPGVSKCEEGGIKMTGGRCQNDTKTGVKMTPHNIYNIDNNIKDNIVCGTHTQEPSKNVDKKPRKIFRPPTIQEVREYCLERGNDIDAEYFVNLYQSKNWMVGKNKMKDWRACVRTWEIKNRQNQKQRATPSSNSNNSFHNFEQRDYDFVELEQRLAGRHV</sequence>
<organism evidence="2 3">
    <name type="scientific">Anaerobutyricum hallii</name>
    <dbReference type="NCBI Taxonomy" id="39488"/>
    <lineage>
        <taxon>Bacteria</taxon>
        <taxon>Bacillati</taxon>
        <taxon>Bacillota</taxon>
        <taxon>Clostridia</taxon>
        <taxon>Lachnospirales</taxon>
        <taxon>Lachnospiraceae</taxon>
        <taxon>Anaerobutyricum</taxon>
    </lineage>
</organism>
<dbReference type="InterPro" id="IPR036388">
    <property type="entry name" value="WH-like_DNA-bd_sf"/>
</dbReference>
<dbReference type="InterPro" id="IPR036390">
    <property type="entry name" value="WH_DNA-bd_sf"/>
</dbReference>
<protein>
    <recommendedName>
        <fullName evidence="4">Helix-turn-helix domain-containing protein</fullName>
    </recommendedName>
</protein>
<feature type="region of interest" description="Disordered" evidence="1">
    <location>
        <begin position="224"/>
        <end position="243"/>
    </location>
</feature>
<dbReference type="SUPFAM" id="SSF46785">
    <property type="entry name" value="Winged helix' DNA-binding domain"/>
    <property type="match status" value="1"/>
</dbReference>
<feature type="compositionally biased region" description="Polar residues" evidence="1">
    <location>
        <begin position="225"/>
        <end position="234"/>
    </location>
</feature>
<evidence type="ECO:0008006" key="4">
    <source>
        <dbReference type="Google" id="ProtNLM"/>
    </source>
</evidence>
<dbReference type="Gene3D" id="1.10.10.10">
    <property type="entry name" value="Winged helix-like DNA-binding domain superfamily/Winged helix DNA-binding domain"/>
    <property type="match status" value="1"/>
</dbReference>
<dbReference type="Proteomes" id="UP000284621">
    <property type="component" value="Unassembled WGS sequence"/>
</dbReference>
<keyword evidence="3" id="KW-1185">Reference proteome</keyword>
<comment type="caution">
    <text evidence="2">The sequence shown here is derived from an EMBL/GenBank/DDBJ whole genome shotgun (WGS) entry which is preliminary data.</text>
</comment>
<name>A0A414B851_9FIRM</name>
<evidence type="ECO:0000313" key="2">
    <source>
        <dbReference type="EMBL" id="RHC66971.1"/>
    </source>
</evidence>
<accession>A0A414B851</accession>
<gene>
    <name evidence="2" type="ORF">DW833_03795</name>
</gene>
<evidence type="ECO:0000256" key="1">
    <source>
        <dbReference type="SAM" id="MobiDB-lite"/>
    </source>
</evidence>
<reference evidence="2 3" key="1">
    <citation type="submission" date="2018-08" db="EMBL/GenBank/DDBJ databases">
        <title>A genome reference for cultivated species of the human gut microbiota.</title>
        <authorList>
            <person name="Zou Y."/>
            <person name="Xue W."/>
            <person name="Luo G."/>
        </authorList>
    </citation>
    <scope>NUCLEOTIDE SEQUENCE [LARGE SCALE GENOMIC DNA]</scope>
    <source>
        <strain evidence="2 3">AM34-3LB</strain>
    </source>
</reference>
<dbReference type="RefSeq" id="WP_118380626.1">
    <property type="nucleotide sequence ID" value="NZ_CABJFJ010000003.1"/>
</dbReference>
<dbReference type="EMBL" id="QSID01000003">
    <property type="protein sequence ID" value="RHC66971.1"/>
    <property type="molecule type" value="Genomic_DNA"/>
</dbReference>
<dbReference type="Pfam" id="PF13730">
    <property type="entry name" value="HTH_36"/>
    <property type="match status" value="1"/>
</dbReference>
<evidence type="ECO:0000313" key="3">
    <source>
        <dbReference type="Proteomes" id="UP000284621"/>
    </source>
</evidence>
<dbReference type="AlphaFoldDB" id="A0A414B851"/>
<proteinExistence type="predicted"/>